<evidence type="ECO:0000313" key="9">
    <source>
        <dbReference type="EMBL" id="MFC3148211.1"/>
    </source>
</evidence>
<comment type="caution">
    <text evidence="9">The sequence shown here is derived from an EMBL/GenBank/DDBJ whole genome shotgun (WGS) entry which is preliminary data.</text>
</comment>
<feature type="chain" id="PRO_5046084311" evidence="7">
    <location>
        <begin position="27"/>
        <end position="615"/>
    </location>
</feature>
<feature type="domain" description="Bacterial surface antigen (D15)" evidence="8">
    <location>
        <begin position="391"/>
        <end position="613"/>
    </location>
</feature>
<evidence type="ECO:0000256" key="1">
    <source>
        <dbReference type="ARBA" id="ARBA00004370"/>
    </source>
</evidence>
<proteinExistence type="predicted"/>
<evidence type="ECO:0000256" key="5">
    <source>
        <dbReference type="ARBA" id="ARBA00023136"/>
    </source>
</evidence>
<accession>A0ABV7H9F9</accession>
<dbReference type="RefSeq" id="WP_377303933.1">
    <property type="nucleotide sequence ID" value="NZ_CP180191.1"/>
</dbReference>
<dbReference type="InterPro" id="IPR000184">
    <property type="entry name" value="Bac_surfAg_D15"/>
</dbReference>
<comment type="subcellular location">
    <subcellularLocation>
        <location evidence="1">Membrane</location>
    </subcellularLocation>
</comment>
<feature type="signal peptide" evidence="7">
    <location>
        <begin position="1"/>
        <end position="26"/>
    </location>
</feature>
<reference evidence="10" key="1">
    <citation type="journal article" date="2019" name="Int. J. Syst. Evol. Microbiol.">
        <title>The Global Catalogue of Microorganisms (GCM) 10K type strain sequencing project: providing services to taxonomists for standard genome sequencing and annotation.</title>
        <authorList>
            <consortium name="The Broad Institute Genomics Platform"/>
            <consortium name="The Broad Institute Genome Sequencing Center for Infectious Disease"/>
            <person name="Wu L."/>
            <person name="Ma J."/>
        </authorList>
    </citation>
    <scope>NUCLEOTIDE SEQUENCE [LARGE SCALE GENOMIC DNA]</scope>
    <source>
        <strain evidence="10">KCTC 52168</strain>
    </source>
</reference>
<keyword evidence="4 7" id="KW-0732">Signal</keyword>
<keyword evidence="5" id="KW-0472">Membrane</keyword>
<keyword evidence="2" id="KW-1134">Transmembrane beta strand</keyword>
<evidence type="ECO:0000256" key="7">
    <source>
        <dbReference type="SAM" id="SignalP"/>
    </source>
</evidence>
<protein>
    <submittedName>
        <fullName evidence="9">Autotransporter assembly complex family protein</fullName>
    </submittedName>
</protein>
<dbReference type="Gene3D" id="3.10.20.310">
    <property type="entry name" value="membrane protein fhac"/>
    <property type="match status" value="2"/>
</dbReference>
<keyword evidence="10" id="KW-1185">Reference proteome</keyword>
<dbReference type="PANTHER" id="PTHR12815:SF47">
    <property type="entry name" value="TRANSLOCATION AND ASSEMBLY MODULE SUBUNIT TAMA"/>
    <property type="match status" value="1"/>
</dbReference>
<dbReference type="PANTHER" id="PTHR12815">
    <property type="entry name" value="SORTING AND ASSEMBLY MACHINERY SAMM50 PROTEIN FAMILY MEMBER"/>
    <property type="match status" value="1"/>
</dbReference>
<dbReference type="Gene3D" id="2.40.160.50">
    <property type="entry name" value="membrane protein fhac: a member of the omp85/tpsb transporter family"/>
    <property type="match status" value="1"/>
</dbReference>
<name>A0ABV7H9F9_9BURK</name>
<gene>
    <name evidence="9" type="ORF">ACFOEN_11205</name>
</gene>
<keyword evidence="6" id="KW-0998">Cell outer membrane</keyword>
<evidence type="ECO:0000256" key="6">
    <source>
        <dbReference type="ARBA" id="ARBA00023237"/>
    </source>
</evidence>
<evidence type="ECO:0000313" key="10">
    <source>
        <dbReference type="Proteomes" id="UP001595556"/>
    </source>
</evidence>
<dbReference type="Pfam" id="PF01103">
    <property type="entry name" value="Omp85"/>
    <property type="match status" value="1"/>
</dbReference>
<dbReference type="EMBL" id="JBHRTI010000004">
    <property type="protein sequence ID" value="MFC3148211.1"/>
    <property type="molecule type" value="Genomic_DNA"/>
</dbReference>
<evidence type="ECO:0000256" key="4">
    <source>
        <dbReference type="ARBA" id="ARBA00022729"/>
    </source>
</evidence>
<dbReference type="Proteomes" id="UP001595556">
    <property type="component" value="Unassembled WGS sequence"/>
</dbReference>
<sequence>MPHWLRAASLAATLSTFAVTPMHSMAQTSASAAQDAPARAPLSVEIDAPTDLRDLLNRHLDVVRLLQAGAPGEQEFNRLLLAAPAQVRALLETEGYFAPLVEVQRAEADRPARIKVSPGPRVLVGRVEINAVGALGEALAKPEAADPDLVRLWRRVTNTWPLPEGSAFRVSDWSSAKAAVLARLRAERYPNAALASSEAEVNAEEHRAALRVDLDSGPAMVFGTVRVEGLSRYPESSVLNLKTFGPGTTYSEKLLLDYQERLIKAGQFGGVSVSTEPAGTPGQLNVVVRVQEQSAQQLTLSLGFDDASGPRVGAEHVSRRVFGTDWTGKGVAQLGKNKQEFSTDFYSYPGENLYRWLVGAKRTRLVAGGQVTVDTSARLGRTRDTERIERTYYGEVLYATALNRDTSERGTASAYSANYFWVHRDVDSVLLPTRGLTTSAQLSTGYATSTIAPNGPFTRMNARMTYYRPLGTRTNRWYATGRIEAGAVMARDEVALPESLLFRAGGDQSVRGYNYQSLGVEQIVGKDEVIVTGGRYLATASAELARPISEKLSSFWIAGFVDAGNAGNTLRDLDPAVGYGLGLRWRSPVGPLNIDMAYGKRTQKWRLHLTVGVAF</sequence>
<keyword evidence="3" id="KW-0812">Transmembrane</keyword>
<evidence type="ECO:0000259" key="8">
    <source>
        <dbReference type="Pfam" id="PF01103"/>
    </source>
</evidence>
<evidence type="ECO:0000256" key="3">
    <source>
        <dbReference type="ARBA" id="ARBA00022692"/>
    </source>
</evidence>
<evidence type="ECO:0000256" key="2">
    <source>
        <dbReference type="ARBA" id="ARBA00022452"/>
    </source>
</evidence>
<organism evidence="9 10">
    <name type="scientific">Piscinibacterium candidicorallinum</name>
    <dbReference type="NCBI Taxonomy" id="1793872"/>
    <lineage>
        <taxon>Bacteria</taxon>
        <taxon>Pseudomonadati</taxon>
        <taxon>Pseudomonadota</taxon>
        <taxon>Betaproteobacteria</taxon>
        <taxon>Burkholderiales</taxon>
        <taxon>Piscinibacterium</taxon>
    </lineage>
</organism>
<dbReference type="InterPro" id="IPR039910">
    <property type="entry name" value="D15-like"/>
</dbReference>